<evidence type="ECO:0000256" key="2">
    <source>
        <dbReference type="SAM" id="Coils"/>
    </source>
</evidence>
<dbReference type="Proteomes" id="UP000307790">
    <property type="component" value="Unassembled WGS sequence"/>
</dbReference>
<evidence type="ECO:0000259" key="5">
    <source>
        <dbReference type="Pfam" id="PF25975"/>
    </source>
</evidence>
<feature type="domain" description="CzcB-like C-terminal circularly permuted SH3-like" evidence="5">
    <location>
        <begin position="300"/>
        <end position="348"/>
    </location>
</feature>
<dbReference type="Pfam" id="PF25954">
    <property type="entry name" value="Beta-barrel_RND_2"/>
    <property type="match status" value="1"/>
</dbReference>
<keyword evidence="2" id="KW-0175">Coiled coil</keyword>
<dbReference type="InterPro" id="IPR058792">
    <property type="entry name" value="Beta-barrel_RND_2"/>
</dbReference>
<accession>A0A5R9IUE6</accession>
<dbReference type="Gene3D" id="1.10.287.470">
    <property type="entry name" value="Helix hairpin bin"/>
    <property type="match status" value="1"/>
</dbReference>
<feature type="domain" description="CusB-like beta-barrel" evidence="3">
    <location>
        <begin position="219"/>
        <end position="290"/>
    </location>
</feature>
<evidence type="ECO:0000259" key="4">
    <source>
        <dbReference type="Pfam" id="PF25973"/>
    </source>
</evidence>
<dbReference type="PANTHER" id="PTHR30469">
    <property type="entry name" value="MULTIDRUG RESISTANCE PROTEIN MDTA"/>
    <property type="match status" value="1"/>
</dbReference>
<dbReference type="GO" id="GO:0015562">
    <property type="term" value="F:efflux transmembrane transporter activity"/>
    <property type="evidence" value="ECO:0007669"/>
    <property type="project" value="TreeGrafter"/>
</dbReference>
<dbReference type="Gene3D" id="2.40.420.20">
    <property type="match status" value="1"/>
</dbReference>
<comment type="caution">
    <text evidence="6">The sequence shown here is derived from an EMBL/GenBank/DDBJ whole genome shotgun (WGS) entry which is preliminary data.</text>
</comment>
<evidence type="ECO:0000313" key="7">
    <source>
        <dbReference type="Proteomes" id="UP000307790"/>
    </source>
</evidence>
<name>A0A5R9IUE6_9GAMM</name>
<reference evidence="6 7" key="1">
    <citation type="submission" date="2019-05" db="EMBL/GenBank/DDBJ databases">
        <title>Genome sequences of Thalassotalea litorea 1K03283.</title>
        <authorList>
            <person name="Zhang D."/>
        </authorList>
    </citation>
    <scope>NUCLEOTIDE SEQUENCE [LARGE SCALE GENOMIC DNA]</scope>
    <source>
        <strain evidence="6 7">MCCC 1K03283</strain>
    </source>
</reference>
<organism evidence="6 7">
    <name type="scientific">Thalassotalea litorea</name>
    <dbReference type="NCBI Taxonomy" id="2020715"/>
    <lineage>
        <taxon>Bacteria</taxon>
        <taxon>Pseudomonadati</taxon>
        <taxon>Pseudomonadota</taxon>
        <taxon>Gammaproteobacteria</taxon>
        <taxon>Alteromonadales</taxon>
        <taxon>Colwelliaceae</taxon>
        <taxon>Thalassotalea</taxon>
    </lineage>
</organism>
<dbReference type="EMBL" id="VCBC01000002">
    <property type="protein sequence ID" value="TLU67727.1"/>
    <property type="molecule type" value="Genomic_DNA"/>
</dbReference>
<dbReference type="SUPFAM" id="SSF111369">
    <property type="entry name" value="HlyD-like secretion proteins"/>
    <property type="match status" value="1"/>
</dbReference>
<dbReference type="InterPro" id="IPR058649">
    <property type="entry name" value="CzcB_C"/>
</dbReference>
<feature type="coiled-coil region" evidence="2">
    <location>
        <begin position="112"/>
        <end position="177"/>
    </location>
</feature>
<comment type="similarity">
    <text evidence="1">Belongs to the membrane fusion protein (MFP) (TC 8.A.1) family.</text>
</comment>
<protein>
    <submittedName>
        <fullName evidence="6">Efflux RND transporter periplasmic adaptor subunit</fullName>
    </submittedName>
</protein>
<evidence type="ECO:0000256" key="1">
    <source>
        <dbReference type="ARBA" id="ARBA00009477"/>
    </source>
</evidence>
<dbReference type="GO" id="GO:1990281">
    <property type="term" value="C:efflux pump complex"/>
    <property type="evidence" value="ECO:0007669"/>
    <property type="project" value="TreeGrafter"/>
</dbReference>
<feature type="domain" description="CzcB-like barrel-sandwich hybrid" evidence="4">
    <location>
        <begin position="74"/>
        <end position="208"/>
    </location>
</feature>
<dbReference type="AlphaFoldDB" id="A0A5R9IUE6"/>
<dbReference type="Pfam" id="PF25973">
    <property type="entry name" value="BSH_CzcB"/>
    <property type="match status" value="1"/>
</dbReference>
<evidence type="ECO:0000313" key="6">
    <source>
        <dbReference type="EMBL" id="TLU67727.1"/>
    </source>
</evidence>
<dbReference type="RefSeq" id="WP_138318330.1">
    <property type="nucleotide sequence ID" value="NZ_VCBC01000002.1"/>
</dbReference>
<sequence>MNRNLMKKIVAPLLAIGALLLAIAWLAGTFNDQVAPDELTPPAQTYRSPYQVKLQQLDDFETFPAALQARDATLVSSRILSRIETINVRAGQRIEKGDVLITLNSSDLDARVSQAKSQISAVKARADEASRNLKRVQQLQQKGLVSKSELDNASANARQTTAQLQGAQQALQEAQSALSYATIKSPISGRVVDRIAEPGDMATPGQTLLSLYNPSSLQVVANIRESVALGLSIGNQVQVTIDSLQQTLNGTVGEIVPAADANARSFEVKTDIEFNPQLLPGLFARVLVNTGKIDKLLIEKDYLRRFGQMDMVWVANNDQLTRRYVRIGRTIGDHVEVISGLSSGETIVLPDAKP</sequence>
<gene>
    <name evidence="6" type="ORF">FE810_01905</name>
</gene>
<dbReference type="Gene3D" id="2.40.30.170">
    <property type="match status" value="1"/>
</dbReference>
<dbReference type="Gene3D" id="2.40.50.100">
    <property type="match status" value="1"/>
</dbReference>
<dbReference type="InterPro" id="IPR058647">
    <property type="entry name" value="BSH_CzcB-like"/>
</dbReference>
<dbReference type="PANTHER" id="PTHR30469:SF15">
    <property type="entry name" value="HLYD FAMILY OF SECRETION PROTEINS"/>
    <property type="match status" value="1"/>
</dbReference>
<dbReference type="NCBIfam" id="TIGR01730">
    <property type="entry name" value="RND_mfp"/>
    <property type="match status" value="1"/>
</dbReference>
<dbReference type="Pfam" id="PF25975">
    <property type="entry name" value="CzcB_C"/>
    <property type="match status" value="1"/>
</dbReference>
<proteinExistence type="inferred from homology"/>
<dbReference type="InterPro" id="IPR006143">
    <property type="entry name" value="RND_pump_MFP"/>
</dbReference>
<keyword evidence="7" id="KW-1185">Reference proteome</keyword>
<dbReference type="OrthoDB" id="5730196at2"/>
<evidence type="ECO:0000259" key="3">
    <source>
        <dbReference type="Pfam" id="PF25954"/>
    </source>
</evidence>